<dbReference type="InterPro" id="IPR027417">
    <property type="entry name" value="P-loop_NTPase"/>
</dbReference>
<accession>A0A158KH89</accession>
<keyword evidence="2" id="KW-1185">Reference proteome</keyword>
<comment type="caution">
    <text evidence="1">The sequence shown here is derived from an EMBL/GenBank/DDBJ whole genome shotgun (WGS) entry which is preliminary data.</text>
</comment>
<reference evidence="1" key="1">
    <citation type="submission" date="2016-01" db="EMBL/GenBank/DDBJ databases">
        <authorList>
            <person name="Peeters Charlotte."/>
        </authorList>
    </citation>
    <scope>NUCLEOTIDE SEQUENCE</scope>
    <source>
        <strain evidence="1">LMG 22936</strain>
    </source>
</reference>
<sequence length="287" mass="31762">MSALPEDIEEIHPSLWRANQLASQVSALSPPATTVSRRTARRRLADGLAYRTAGSTNGHWRNRLLEPALKAASKRAVVFIKPLHVPNALGRSYLSIPLEKIMLLRSGSTADPLCTSEQVFENEHLRCRPTLAGAHPCRVAAPSNSARAVIRVIAVCRATACGPTRRIPASLRLATRPATNGVRVSIVKRKRPIGVDPFVWSSSCRGSCSVRMGAQPTRPAFSRRPQCSHCLLRRRFRDMSRKLQRFEPVGVAEGRAFWRKYRKSGHRTRASSPCSPGMCSCGWLNRP</sequence>
<name>A0A158KH89_9BURK</name>
<dbReference type="Gene3D" id="3.40.50.300">
    <property type="entry name" value="P-loop containing nucleotide triphosphate hydrolases"/>
    <property type="match status" value="1"/>
</dbReference>
<dbReference type="EMBL" id="FCNZ02000062">
    <property type="protein sequence ID" value="SAL80113.1"/>
    <property type="molecule type" value="Genomic_DNA"/>
</dbReference>
<proteinExistence type="predicted"/>
<organism evidence="1 2">
    <name type="scientific">Caballeronia telluris</name>
    <dbReference type="NCBI Taxonomy" id="326475"/>
    <lineage>
        <taxon>Bacteria</taxon>
        <taxon>Pseudomonadati</taxon>
        <taxon>Pseudomonadota</taxon>
        <taxon>Betaproteobacteria</taxon>
        <taxon>Burkholderiales</taxon>
        <taxon>Burkholderiaceae</taxon>
        <taxon>Caballeronia</taxon>
    </lineage>
</organism>
<dbReference type="AlphaFoldDB" id="A0A158KH89"/>
<dbReference type="STRING" id="326475.AWB66_06183"/>
<protein>
    <submittedName>
        <fullName evidence="1">Recombinase RecA</fullName>
    </submittedName>
</protein>
<evidence type="ECO:0000313" key="2">
    <source>
        <dbReference type="Proteomes" id="UP000054717"/>
    </source>
</evidence>
<evidence type="ECO:0000313" key="1">
    <source>
        <dbReference type="EMBL" id="SAL80113.1"/>
    </source>
</evidence>
<dbReference type="Proteomes" id="UP000054717">
    <property type="component" value="Unassembled WGS sequence"/>
</dbReference>
<gene>
    <name evidence="1" type="ORF">AWB66_06183</name>
</gene>